<dbReference type="InterPro" id="IPR006059">
    <property type="entry name" value="SBP"/>
</dbReference>
<reference evidence="1 2" key="1">
    <citation type="submission" date="2018-03" db="EMBL/GenBank/DDBJ databases">
        <title>Bacillus urumqiensis sp. nov., a moderately haloalkaliphilic bacterium isolated from a salt lake.</title>
        <authorList>
            <person name="Zhao B."/>
            <person name="Liao Z."/>
        </authorList>
    </citation>
    <scope>NUCLEOTIDE SEQUENCE [LARGE SCALE GENOMIC DNA]</scope>
    <source>
        <strain evidence="1 2">BZ-SZ-XJ18</strain>
    </source>
</reference>
<dbReference type="AlphaFoldDB" id="A0A2P6MK01"/>
<sequence length="398" mass="44537">MKRWSLLPAVLLLGACGNSESGTSAEALEELSWEEITAEAEGSEVRMYMWGGDEGVNAYMDDVIAPAVEEEYGIDFERIPMDAPEFLSRLMTEREAGSTDGSADILWINGENFRNAKENDLLYGSFADMLPNMEEHVADAPFVENDMGIDVDGMEVPWGNVQYAFQFRGEDNPPETMEELLAWAEENPGAFTYPDVQNDTGNGFVRHVIHYVAGDPETVSEFDEAWIEENGGDVWDVLRTLAPSLWREGETYPNSLEQQDQMFADGEVQATLGFNEYRAQSLIDQGVFPEETETVGLSSGSISSTHYVSMPFNTGNPEAALVVINHLLSPEAQIEKLNPERWGEGHILDPETLSEEQREQVEAYVGEEIVPAEDALPELDARYVDWIQENWEEEVVQP</sequence>
<dbReference type="PANTHER" id="PTHR42779">
    <property type="entry name" value="PROTEIN YNJB"/>
    <property type="match status" value="1"/>
</dbReference>
<dbReference type="RefSeq" id="WP_105958253.1">
    <property type="nucleotide sequence ID" value="NZ_PVNS01000003.1"/>
</dbReference>
<evidence type="ECO:0000313" key="2">
    <source>
        <dbReference type="Proteomes" id="UP000243650"/>
    </source>
</evidence>
<dbReference type="InterPro" id="IPR027020">
    <property type="entry name" value="YnjB"/>
</dbReference>
<dbReference type="SUPFAM" id="SSF53850">
    <property type="entry name" value="Periplasmic binding protein-like II"/>
    <property type="match status" value="1"/>
</dbReference>
<gene>
    <name evidence="1" type="ORF">C6I21_04540</name>
</gene>
<protein>
    <submittedName>
        <fullName evidence="1">ABC transporter substrate-binding protein</fullName>
    </submittedName>
</protein>
<dbReference type="EMBL" id="PVNS01000003">
    <property type="protein sequence ID" value="PRO66617.1"/>
    <property type="molecule type" value="Genomic_DNA"/>
</dbReference>
<dbReference type="Pfam" id="PF13416">
    <property type="entry name" value="SBP_bac_8"/>
    <property type="match status" value="1"/>
</dbReference>
<proteinExistence type="predicted"/>
<dbReference type="PIRSF" id="PIRSF029172">
    <property type="entry name" value="UCP029172_ABC_sbc_YnjB"/>
    <property type="match status" value="1"/>
</dbReference>
<dbReference type="Proteomes" id="UP000243650">
    <property type="component" value="Unassembled WGS sequence"/>
</dbReference>
<name>A0A2P6MK01_ALKUR</name>
<keyword evidence="2" id="KW-1185">Reference proteome</keyword>
<organism evidence="1 2">
    <name type="scientific">Alkalicoccus urumqiensis</name>
    <name type="common">Bacillus urumqiensis</name>
    <dbReference type="NCBI Taxonomy" id="1548213"/>
    <lineage>
        <taxon>Bacteria</taxon>
        <taxon>Bacillati</taxon>
        <taxon>Bacillota</taxon>
        <taxon>Bacilli</taxon>
        <taxon>Bacillales</taxon>
        <taxon>Bacillaceae</taxon>
        <taxon>Alkalicoccus</taxon>
    </lineage>
</organism>
<evidence type="ECO:0000313" key="1">
    <source>
        <dbReference type="EMBL" id="PRO66617.1"/>
    </source>
</evidence>
<dbReference type="OrthoDB" id="3239593at2"/>
<dbReference type="Gene3D" id="3.40.190.10">
    <property type="entry name" value="Periplasmic binding protein-like II"/>
    <property type="match status" value="2"/>
</dbReference>
<accession>A0A2P6MK01</accession>
<dbReference type="PANTHER" id="PTHR42779:SF1">
    <property type="entry name" value="PROTEIN YNJB"/>
    <property type="match status" value="1"/>
</dbReference>
<comment type="caution">
    <text evidence="1">The sequence shown here is derived from an EMBL/GenBank/DDBJ whole genome shotgun (WGS) entry which is preliminary data.</text>
</comment>
<dbReference type="PROSITE" id="PS51257">
    <property type="entry name" value="PROKAR_LIPOPROTEIN"/>
    <property type="match status" value="1"/>
</dbReference>
<dbReference type="NCBIfam" id="NF008633">
    <property type="entry name" value="PRK11622.1"/>
    <property type="match status" value="1"/>
</dbReference>